<evidence type="ECO:0000259" key="10">
    <source>
        <dbReference type="PROSITE" id="PS51190"/>
    </source>
</evidence>
<dbReference type="Pfam" id="PF20500">
    <property type="entry name" value="DNA-PKcs_N"/>
    <property type="match status" value="1"/>
</dbReference>
<dbReference type="InterPro" id="IPR037706">
    <property type="entry name" value="DNA-PK_dom"/>
</dbReference>
<dbReference type="InterPro" id="IPR046803">
    <property type="entry name" value="DNAPKcs_CC1-2"/>
</dbReference>
<sequence>MTKSPGSMRNPTYISPSCDTLPMNGENHRHLEILLAGIFHLLGPNGETQGKKDVTDAPAMVDQLTSECTPISEAINSSKDFEGDVELISSASMISSLLFVGNHSLLKIVSLSYGDQEKHIIKTKESLFKLLKNWLKTIGIRARDYAQDIREVCYQSFRREQSNSVRIAALKALVKLFTLHLKTLEDGEKSAVVDMSSTIYNEYVIGKSSQTVKGLMLEALGLFARQFPKHMNDKIGQMTHIFLENLQRQFKSHKPDMQLISGSLSGLRHFIFQFSDHFVKDTKNVQQLYHYVTMALNPPPQLVRYDIPKAALDFISSHGSLFRQYLTQDAEKMFQRLFALCKHQNKKLRSKAFAAYEVFIIQVSFEITSGSRNSSSDEATFRFFIRSFYEMLESSSSRIYEVSTAIRGLGYMADPICQFMGQNELKKMLSKLVTMCQRFYSGGNESMEEQSAHLASFISAFASIILQETYLTHFEAILGTVFRIYPDLYFRDGYCLAISRLIIALCSKGTSLQSLLDRVIYQALLITCSVRPRIDGEELEQPYMAYLSLWKSMLDLKVQTNEREASSASSAYYQSFSKEAKEEISKTVYNSLMGGMILFIQKVELASIDKMMNGETVQQDTTSQTADYALFLNFVEFTKLILSTRMTGYMVHSDWMYLLAKEIILKSHQCPRISGFYKLFTTLLNASREHAYFSTTPDDIMVTEEREGKIRMCSVLFSRYIKEVIGRIDQFKDELLSSCIQLVLSSPHQVVPISQLIPAMRAAFRFGLNYIPLAKIGIDTMKRWISDDYEQMKVHLSAILPLMEAYLLINVDTSTSSEQDNNSTAHIQEQVLRLLGKLGGDNIYMITDSDHDMNKGIAWDDTKRVRFTLPFPDVKVDLYVDSTLARIVELSTNANDPQTKTAAAELLHGILLYMLGTNTKSEDHADHSYRKLYDHLFPALLRLASDPDPVCRQLFEPLTMQLIHYHTRPNLAESEDTSCLLEAVSESLSSRDAALRDTAGKCVSEFIKWSVKHSSKKQMESNVGAVKGLFKRLFGLSRHPNPYKRLGSILAIESSMEMLKSESALVDQFAMEILHHMIVCIRLCRHDDWSLGVAEKAERVIDQLGEVIASSAKVLVKVNRKRREHEDLRGLVEWLLMNIGRQEMESRRVCMSTFTRLSVCLPGIHTTEQCVRSFSTDQEGTTMVLRSIQPYDFSRLRYQLENPQSSVSQIQAVLEQLYVALDTSIWALQSGFGELLIQEGRDSHRSMLLCADLYLRHWATKSTDDAVFARSTPSEMIGYHQVNYNILLSLCRFTSLQMKLSTKDNQIISQHYLTLVLTSILSPHMLGSTISDINQIDRMRSTAVQVIVDIHRCNNSDVLELLKRSLEEVLSQPKYDITAWCSMKEKHFVEMSNVIIGMIKLDEATGLITQVLPRAKGQTLKRISHDLLSQVFDSSQVTNPLEQNYGSLVLQLCNRFDVDTSDVVDKLFDATIIQGGDQLPSLGTMELGSVNVEAGRVRIQSMTRGEEFYVKYHDALDKYTLEHRAVMARVLASKIAQYSLAVRIVLSVSHIASKLTHPFLHELFRHSNQLMEMLSSPQSTHRENAVQLARQIIQNGFVKDSSEGLQWINYLLNKMMSRSIPLSLKMQVIELLPGICVNQKMREGAKEMLLDMVVYDFPVSSKELPVGSAAYTDYISAIDKILSSLEISISDRQGLEVTSMFLEALFPALSEMNHSHFGSMSVSIEKAITSCDSSSACQLFASCFSHFIMESLQDQLRLHLVDLFCIPLIKRIHSLSNGESMVGQLFAERISTIIGILNHTINTSDDEETKKTWMTKKISYIAYRILDPQTIREIMNRRFSGEAAKGNELTASVMRLGHNAKCDPHLVHSLRPPRDDASNEDKQTYTLFRNRCFEYQCSAFNALAAVVSRTQTKENFYSVFFFRENRDKGEHDYKLEVETNFSTVKRTVGSTHAESYTETESRQKRSLINFLADSSLTQELGSSTTFLGKISRTATPTLEKMQNPAVPDVGSPAKEELVELDEINQHPCMSVMLDLLDHMYKLFQQDFSKEVPKFMQEMHSKLSSKDSSPNTLLFILKTIVNRPLYFKAYSSYWIGAIIQALNQLFVSGTANKESVQYHHSTAGKTINYCMRDICTLIIEWNVKLDPKDSFQANILLNHLAERCSYPDRNISRYNVSIVKSMIEQWKDYFIPSKVCHLATLSYGLTVVQQRIVEMLADANTHTKITALQLLAVFVLNGFPIYHDEQDTFISKVKYMDLIMSNLFSEEGRGAKELYTTTAEVVAMQLALQQNDKAGNSGSLSSGSVGTQSASQRSQETEDVCEQMFRDKLNTIFSKGDYDRYINCMERIDLQAPFILIHHYPRIFQILPRVNGDFKTVALQLILDNVEHITDVVDKLKPELIRLMSQKNDAAHDVSFKILIRMLKAGILGDNDIKPLLEAIVKSPVTRTTSQVKNSMYELMELLYEKDPLYRSGEQDLTSQLIMGLSNEESISNRLLLFWDRLLPEKSSERLYALFQAMYTPDTETHWIHYSTLLLMKLTARSPDYDRLLFDRPLSDAPYREINIETNQHSSMTVGLSQSPFDPRNVLAPEFVRATVLTDEESPSMSFTPGSLSSLFGASMSKQRPAVSRKEDDKTEASPFIHPSQFVKPSLDKSRKRFFKMGTPNRSQQMEMIRLKNKQQQIQAARQARKKNLVILRKYRAGELPDIQIKSRDILDPLMFLVKKDSNTAQSIMAHIFAILSQDAKQDMDLQYRGIIDRIFKTSSFTGGFCNFMLNICYHQNRIMVSAPLISNCALKSYNFHAGIMLLEKQLSYSQNLGGKTEDRGEWAELMKLYRALGDVDTRRGIFENKIAHTDISRQAIAAEYSGNYLEALAEYERGTKLLDEGARKGEEKISPSTAEIDIWENNRLECFTMLNRWDDLYDNTMVEVEQRPQELYREGLRDPYLYYYVISSIKSKNRWEQLWQFISTSFEDKTKRGILESEYLKEMAFVAVTQNDFDRGRYYVSKFWHQFMSLWSKLQSFDFQAKQIQLQQLQNVVELEEFLEFVSREAHLENTTALNTLMDGWLQRYPSSEVDPLTVWDNIVTNRGIYMEKIHERQSSTVRGQNEINEHKLSELKEILIDKRSKVYREIADAARKQNNLYVSEAYLRNALKSKSKKKEFDFDCFRSLVKLHNKKALDSKSLIETADKLTKALKFVQNKEEEEIILNNKSYQSMFTTLQANVLAEVSRLSLTEENVVREAIDKNQWQWKPTGENISNELYKKALEYHVKASHLAKEACSGSQNKMYAKSQLKLALFSDEMIKSGSKDKELGDHVVRGVVDAMIFEYPSASDYFPRLLEITGSYPSSNRLFSKLIREIPTWQFIRWTPQIIALLGSDSQGDTVLPILVSLAEKYPQSIYYSYKISSEDDSLQSPAMQKRLEPLNKILKDELIDDFISSLQKLTHPEHRFKDWGEILKSLLKASKRSQQAIKSTFAEIYADLLDSTDETIGSYNKKFATTWSRKVTSAFGKDGANLCKMTAEDLQSHLSEFLEPMNRDLNPKKTAKMKLVDFSSWLQNFEQLDRGNGSSIEIPGQYSGTRIPVPSEHVKITGFDASVLVMGSLRKPKRVKMLGDNEKEYPFLVKGGEDLRLDQRIQQLFSVTNRILERDPACMKRKLSMKTYSVVPMTSKVGIIEWIENTKPLKEIMEEQLAKDTGKPKADTSILKTSAAAQQDAWVKSFGSKVVGKKRLNPCDYYYAMFQHANRAETDKQFTKHAEGLPSDLLKRGLFAASASMETYLGLRSQFAKTLSVFSVASYLIGIGDRHLENFLFSFTDGSLIGIDFGHAFGTATQFLPIPELMPFRLTRQFIGLLSPLDADGFLKFNMTYTLEALQNGKEKLLNTMDVFIREPLIDWERLAKRVAKDQGGDDSSQAWFPKKKIEIAKKKLQGENPAHITALELKESVHANAPYLPHLQQIVMGSKTHNIRARVGTKCSSAKEQVDCLVDQATDSNILGRSWFGWAPWM</sequence>
<evidence type="ECO:0000256" key="6">
    <source>
        <dbReference type="ARBA" id="ARBA00023242"/>
    </source>
</evidence>
<dbReference type="GO" id="GO:0004677">
    <property type="term" value="F:DNA-dependent protein kinase activity"/>
    <property type="evidence" value="ECO:0007669"/>
    <property type="project" value="InterPro"/>
</dbReference>
<dbReference type="Gene3D" id="1.10.1070.11">
    <property type="entry name" value="Phosphatidylinositol 3-/4-kinase, catalytic domain"/>
    <property type="match status" value="1"/>
</dbReference>
<keyword evidence="12" id="KW-1185">Reference proteome</keyword>
<dbReference type="PROSITE" id="PS51190">
    <property type="entry name" value="FATC"/>
    <property type="match status" value="1"/>
</dbReference>
<name>A0A2P6MVV9_9EUKA</name>
<dbReference type="Gene3D" id="1.25.10.10">
    <property type="entry name" value="Leucine-rich Repeat Variant"/>
    <property type="match status" value="2"/>
</dbReference>
<dbReference type="SUPFAM" id="SSF48371">
    <property type="entry name" value="ARM repeat"/>
    <property type="match status" value="2"/>
</dbReference>
<dbReference type="InterPro" id="IPR016024">
    <property type="entry name" value="ARM-type_fold"/>
</dbReference>
<dbReference type="Pfam" id="PF20502">
    <property type="entry name" value="DNAPKcs_CC1-2"/>
    <property type="match status" value="1"/>
</dbReference>
<dbReference type="InterPro" id="IPR036940">
    <property type="entry name" value="PI3/4_kinase_cat_sf"/>
</dbReference>
<evidence type="ECO:0000256" key="3">
    <source>
        <dbReference type="ARBA" id="ARBA00022527"/>
    </source>
</evidence>
<dbReference type="InterPro" id="IPR000403">
    <property type="entry name" value="PI3/4_kinase_cat_dom"/>
</dbReference>
<dbReference type="STRING" id="1890364.A0A2P6MVV9"/>
<dbReference type="SUPFAM" id="SSF56112">
    <property type="entry name" value="Protein kinase-like (PK-like)"/>
    <property type="match status" value="1"/>
</dbReference>
<dbReference type="CDD" id="cd05172">
    <property type="entry name" value="PIKKc_DNA-PK"/>
    <property type="match status" value="1"/>
</dbReference>
<dbReference type="InterPro" id="IPR003152">
    <property type="entry name" value="FATC_dom"/>
</dbReference>
<dbReference type="Proteomes" id="UP000241769">
    <property type="component" value="Unassembled WGS sequence"/>
</dbReference>
<dbReference type="InParanoid" id="A0A2P6MVV9"/>
<evidence type="ECO:0000256" key="4">
    <source>
        <dbReference type="ARBA" id="ARBA00022553"/>
    </source>
</evidence>
<keyword evidence="4" id="KW-0597">Phosphoprotein</keyword>
<keyword evidence="11" id="KW-0808">Transferase</keyword>
<dbReference type="SMART" id="SM00146">
    <property type="entry name" value="PI3Kc"/>
    <property type="match status" value="1"/>
</dbReference>
<reference evidence="11 12" key="1">
    <citation type="journal article" date="2018" name="Genome Biol. Evol.">
        <title>Multiple Roots of Fruiting Body Formation in Amoebozoa.</title>
        <authorList>
            <person name="Hillmann F."/>
            <person name="Forbes G."/>
            <person name="Novohradska S."/>
            <person name="Ferling I."/>
            <person name="Riege K."/>
            <person name="Groth M."/>
            <person name="Westermann M."/>
            <person name="Marz M."/>
            <person name="Spaller T."/>
            <person name="Winckler T."/>
            <person name="Schaap P."/>
            <person name="Glockner G."/>
        </authorList>
    </citation>
    <scope>NUCLEOTIDE SEQUENCE [LARGE SCALE GENOMIC DNA]</scope>
    <source>
        <strain evidence="11 12">Jena</strain>
    </source>
</reference>
<dbReference type="Pfam" id="PF02260">
    <property type="entry name" value="FATC"/>
    <property type="match status" value="1"/>
</dbReference>
<dbReference type="GO" id="GO:0000723">
    <property type="term" value="P:telomere maintenance"/>
    <property type="evidence" value="ECO:0007669"/>
    <property type="project" value="TreeGrafter"/>
</dbReference>
<dbReference type="OrthoDB" id="431717at2759"/>
<accession>A0A2P6MVV9</accession>
<evidence type="ECO:0000256" key="1">
    <source>
        <dbReference type="ARBA" id="ARBA00004604"/>
    </source>
</evidence>
<feature type="domain" description="PI3K/PI4K catalytic" evidence="8">
    <location>
        <begin position="3592"/>
        <end position="3931"/>
    </location>
</feature>
<keyword evidence="6" id="KW-0539">Nucleus</keyword>
<evidence type="ECO:0000259" key="9">
    <source>
        <dbReference type="PROSITE" id="PS51189"/>
    </source>
</evidence>
<proteinExistence type="predicted"/>
<dbReference type="InterPro" id="IPR046804">
    <property type="entry name" value="DNA-PKcs_N"/>
</dbReference>
<dbReference type="GO" id="GO:0005730">
    <property type="term" value="C:nucleolus"/>
    <property type="evidence" value="ECO:0007669"/>
    <property type="project" value="UniProtKB-SubCell"/>
</dbReference>
<dbReference type="PROSITE" id="PS50290">
    <property type="entry name" value="PI3_4_KINASE_3"/>
    <property type="match status" value="1"/>
</dbReference>
<feature type="region of interest" description="Disordered" evidence="7">
    <location>
        <begin position="2292"/>
        <end position="2316"/>
    </location>
</feature>
<dbReference type="InterPro" id="IPR045581">
    <property type="entry name" value="DNAPKcs_CC5"/>
</dbReference>
<feature type="domain" description="FATC" evidence="10">
    <location>
        <begin position="3972"/>
        <end position="4004"/>
    </location>
</feature>
<dbReference type="InterPro" id="IPR011009">
    <property type="entry name" value="Kinase-like_dom_sf"/>
</dbReference>
<evidence type="ECO:0000259" key="8">
    <source>
        <dbReference type="PROSITE" id="PS50290"/>
    </source>
</evidence>
<dbReference type="Pfam" id="PF08163">
    <property type="entry name" value="DNAPKcs_CC3"/>
    <property type="match status" value="1"/>
</dbReference>
<comment type="caution">
    <text evidence="11">The sequence shown here is derived from an EMBL/GenBank/DDBJ whole genome shotgun (WGS) entry which is preliminary data.</text>
</comment>
<evidence type="ECO:0000313" key="12">
    <source>
        <dbReference type="Proteomes" id="UP000241769"/>
    </source>
</evidence>
<evidence type="ECO:0000256" key="7">
    <source>
        <dbReference type="SAM" id="MobiDB-lite"/>
    </source>
</evidence>
<keyword evidence="11" id="KW-0418">Kinase</keyword>
<comment type="subcellular location">
    <subcellularLocation>
        <location evidence="1">Nucleus</location>
        <location evidence="1">Nucleolus</location>
    </subcellularLocation>
</comment>
<evidence type="ECO:0000256" key="5">
    <source>
        <dbReference type="ARBA" id="ARBA00022763"/>
    </source>
</evidence>
<dbReference type="InterPro" id="IPR011989">
    <property type="entry name" value="ARM-like"/>
</dbReference>
<dbReference type="InterPro" id="IPR003151">
    <property type="entry name" value="PIK-rel_kinase_FAT"/>
</dbReference>
<dbReference type="GO" id="GO:0006303">
    <property type="term" value="P:double-strand break repair via nonhomologous end joining"/>
    <property type="evidence" value="ECO:0007669"/>
    <property type="project" value="InterPro"/>
</dbReference>
<dbReference type="Pfam" id="PF19704">
    <property type="entry name" value="DNAPKcs_CC5"/>
    <property type="match status" value="2"/>
</dbReference>
<dbReference type="InterPro" id="IPR014009">
    <property type="entry name" value="PIK_FAT"/>
</dbReference>
<dbReference type="PANTHER" id="PTHR11139">
    <property type="entry name" value="ATAXIA TELANGIECTASIA MUTATED ATM -RELATED"/>
    <property type="match status" value="1"/>
</dbReference>
<dbReference type="Pfam" id="PF02259">
    <property type="entry name" value="FAT"/>
    <property type="match status" value="1"/>
</dbReference>
<keyword evidence="3" id="KW-0723">Serine/threonine-protein kinase</keyword>
<dbReference type="FunCoup" id="A0A2P6MVV9">
    <property type="interactions" value="271"/>
</dbReference>
<dbReference type="InterPro" id="IPR050517">
    <property type="entry name" value="DDR_Repair_Kinase"/>
</dbReference>
<evidence type="ECO:0000256" key="2">
    <source>
        <dbReference type="ARBA" id="ARBA00018077"/>
    </source>
</evidence>
<evidence type="ECO:0000313" key="11">
    <source>
        <dbReference type="EMBL" id="PRP75851.1"/>
    </source>
</evidence>
<dbReference type="EMBL" id="MDYQ01000360">
    <property type="protein sequence ID" value="PRP75851.1"/>
    <property type="molecule type" value="Genomic_DNA"/>
</dbReference>
<feature type="compositionally biased region" description="Low complexity" evidence="7">
    <location>
        <begin position="2294"/>
        <end position="2310"/>
    </location>
</feature>
<dbReference type="Gene3D" id="3.30.1010.10">
    <property type="entry name" value="Phosphatidylinositol 3-kinase Catalytic Subunit, Chain A, domain 4"/>
    <property type="match status" value="1"/>
</dbReference>
<dbReference type="Pfam" id="PF00454">
    <property type="entry name" value="PI3_PI4_kinase"/>
    <property type="match status" value="1"/>
</dbReference>
<keyword evidence="5" id="KW-0227">DNA damage</keyword>
<dbReference type="SMART" id="SM01344">
    <property type="entry name" value="NUC194"/>
    <property type="match status" value="1"/>
</dbReference>
<dbReference type="SMART" id="SM01343">
    <property type="entry name" value="FATC"/>
    <property type="match status" value="1"/>
</dbReference>
<dbReference type="PROSITE" id="PS51189">
    <property type="entry name" value="FAT"/>
    <property type="match status" value="1"/>
</dbReference>
<dbReference type="InterPro" id="IPR012582">
    <property type="entry name" value="DNAPKcs_CC3"/>
</dbReference>
<dbReference type="PANTHER" id="PTHR11139:SF68">
    <property type="entry name" value="DNA-DEPENDENT PROTEIN KINASE CATALYTIC SUBUNIT"/>
    <property type="match status" value="1"/>
</dbReference>
<gene>
    <name evidence="11" type="ORF">PROFUN_14387</name>
</gene>
<feature type="domain" description="FAT" evidence="9">
    <location>
        <begin position="2788"/>
        <end position="3408"/>
    </location>
</feature>
<protein>
    <recommendedName>
        <fullName evidence="2">DNA-dependent protein kinase catalytic subunit</fullName>
    </recommendedName>
</protein>
<organism evidence="11 12">
    <name type="scientific">Planoprotostelium fungivorum</name>
    <dbReference type="NCBI Taxonomy" id="1890364"/>
    <lineage>
        <taxon>Eukaryota</taxon>
        <taxon>Amoebozoa</taxon>
        <taxon>Evosea</taxon>
        <taxon>Variosea</taxon>
        <taxon>Cavosteliida</taxon>
        <taxon>Cavosteliaceae</taxon>
        <taxon>Planoprotostelium</taxon>
    </lineage>
</organism>